<evidence type="ECO:0000313" key="1">
    <source>
        <dbReference type="EMBL" id="MBI6884987.1"/>
    </source>
</evidence>
<name>A0A8I1EGS0_PSEPU</name>
<reference evidence="1" key="1">
    <citation type="submission" date="2020-12" db="EMBL/GenBank/DDBJ databases">
        <title>Enhanced detection system for hospital associated transmission using whole genome sequencing surveillance.</title>
        <authorList>
            <person name="Harrison L.H."/>
            <person name="Van Tyne D."/>
            <person name="Marsh J.W."/>
            <person name="Griffith M.P."/>
            <person name="Snyder D.J."/>
            <person name="Cooper V.S."/>
            <person name="Mustapha M."/>
        </authorList>
    </citation>
    <scope>NUCLEOTIDE SEQUENCE</scope>
    <source>
        <strain evidence="1">PSB00042</strain>
    </source>
</reference>
<sequence length="128" mass="14060">MGIDVKKVPTSDYAEVKKVVQKYVDGIREGDVETCAQAFYPEAIYYGIDSGQLAGGNVSTFLNFIENNGPAPNVVANIDIMAITATMAVVRVDLENDSIGADYNDYVTLMKSDQGWRIISKAYHQFPL</sequence>
<organism evidence="1 2">
    <name type="scientific">Pseudomonas putida</name>
    <name type="common">Arthrobacter siderocapsulatus</name>
    <dbReference type="NCBI Taxonomy" id="303"/>
    <lineage>
        <taxon>Bacteria</taxon>
        <taxon>Pseudomonadati</taxon>
        <taxon>Pseudomonadota</taxon>
        <taxon>Gammaproteobacteria</taxon>
        <taxon>Pseudomonadales</taxon>
        <taxon>Pseudomonadaceae</taxon>
        <taxon>Pseudomonas</taxon>
    </lineage>
</organism>
<dbReference type="InterPro" id="IPR039437">
    <property type="entry name" value="FrzH/put_lumazine-bd"/>
</dbReference>
<accession>A0A8I1EGS0</accession>
<dbReference type="InterPro" id="IPR032710">
    <property type="entry name" value="NTF2-like_dom_sf"/>
</dbReference>
<evidence type="ECO:0000313" key="2">
    <source>
        <dbReference type="Proteomes" id="UP000637061"/>
    </source>
</evidence>
<dbReference type="AlphaFoldDB" id="A0A8I1EGS0"/>
<gene>
    <name evidence="1" type="ORF">JEU22_13820</name>
</gene>
<dbReference type="SUPFAM" id="SSF54427">
    <property type="entry name" value="NTF2-like"/>
    <property type="match status" value="1"/>
</dbReference>
<protein>
    <submittedName>
        <fullName evidence="1">DUF3225 domain-containing protein</fullName>
    </submittedName>
</protein>
<dbReference type="Proteomes" id="UP000637061">
    <property type="component" value="Unassembled WGS sequence"/>
</dbReference>
<proteinExistence type="predicted"/>
<dbReference type="EMBL" id="JAEHTE010000014">
    <property type="protein sequence ID" value="MBI6884987.1"/>
    <property type="molecule type" value="Genomic_DNA"/>
</dbReference>
<dbReference type="RefSeq" id="WP_198747388.1">
    <property type="nucleotide sequence ID" value="NZ_JAEHTE010000014.1"/>
</dbReference>
<dbReference type="Pfam" id="PF12893">
    <property type="entry name" value="Lumazine_bd_2"/>
    <property type="match status" value="1"/>
</dbReference>
<dbReference type="Gene3D" id="3.10.450.50">
    <property type="match status" value="1"/>
</dbReference>
<comment type="caution">
    <text evidence="1">The sequence shown here is derived from an EMBL/GenBank/DDBJ whole genome shotgun (WGS) entry which is preliminary data.</text>
</comment>